<proteinExistence type="predicted"/>
<feature type="domain" description="Carrier" evidence="3">
    <location>
        <begin position="29"/>
        <end position="105"/>
    </location>
</feature>
<accession>A0A0C9TK01</accession>
<organism evidence="4 5">
    <name type="scientific">Sphaerobolus stellatus (strain SS14)</name>
    <dbReference type="NCBI Taxonomy" id="990650"/>
    <lineage>
        <taxon>Eukaryota</taxon>
        <taxon>Fungi</taxon>
        <taxon>Dikarya</taxon>
        <taxon>Basidiomycota</taxon>
        <taxon>Agaricomycotina</taxon>
        <taxon>Agaricomycetes</taxon>
        <taxon>Phallomycetidae</taxon>
        <taxon>Geastrales</taxon>
        <taxon>Sphaerobolaceae</taxon>
        <taxon>Sphaerobolus</taxon>
    </lineage>
</organism>
<evidence type="ECO:0000313" key="5">
    <source>
        <dbReference type="Proteomes" id="UP000054279"/>
    </source>
</evidence>
<dbReference type="InterPro" id="IPR029058">
    <property type="entry name" value="AB_hydrolase_fold"/>
</dbReference>
<dbReference type="OrthoDB" id="3059495at2759"/>
<dbReference type="SUPFAM" id="SSF47336">
    <property type="entry name" value="ACP-like"/>
    <property type="match status" value="1"/>
</dbReference>
<reference evidence="4 5" key="1">
    <citation type="submission" date="2014-06" db="EMBL/GenBank/DDBJ databases">
        <title>Evolutionary Origins and Diversification of the Mycorrhizal Mutualists.</title>
        <authorList>
            <consortium name="DOE Joint Genome Institute"/>
            <consortium name="Mycorrhizal Genomics Consortium"/>
            <person name="Kohler A."/>
            <person name="Kuo A."/>
            <person name="Nagy L.G."/>
            <person name="Floudas D."/>
            <person name="Copeland A."/>
            <person name="Barry K.W."/>
            <person name="Cichocki N."/>
            <person name="Veneault-Fourrey C."/>
            <person name="LaButti K."/>
            <person name="Lindquist E.A."/>
            <person name="Lipzen A."/>
            <person name="Lundell T."/>
            <person name="Morin E."/>
            <person name="Murat C."/>
            <person name="Riley R."/>
            <person name="Ohm R."/>
            <person name="Sun H."/>
            <person name="Tunlid A."/>
            <person name="Henrissat B."/>
            <person name="Grigoriev I.V."/>
            <person name="Hibbett D.S."/>
            <person name="Martin F."/>
        </authorList>
    </citation>
    <scope>NUCLEOTIDE SEQUENCE [LARGE SCALE GENOMIC DNA]</scope>
    <source>
        <strain evidence="4 5">SS14</strain>
    </source>
</reference>
<dbReference type="PROSITE" id="PS00012">
    <property type="entry name" value="PHOSPHOPANTETHEINE"/>
    <property type="match status" value="1"/>
</dbReference>
<name>A0A0C9TK01_SPHS4</name>
<dbReference type="SUPFAM" id="SSF53474">
    <property type="entry name" value="alpha/beta-Hydrolases"/>
    <property type="match status" value="1"/>
</dbReference>
<dbReference type="SMART" id="SM00823">
    <property type="entry name" value="PKS_PP"/>
    <property type="match status" value="1"/>
</dbReference>
<dbReference type="InterPro" id="IPR036736">
    <property type="entry name" value="ACP-like_sf"/>
</dbReference>
<keyword evidence="5" id="KW-1185">Reference proteome</keyword>
<keyword evidence="1" id="KW-0596">Phosphopantetheine</keyword>
<dbReference type="InterPro" id="IPR006162">
    <property type="entry name" value="Ppantetheine_attach_site"/>
</dbReference>
<dbReference type="InterPro" id="IPR009081">
    <property type="entry name" value="PP-bd_ACP"/>
</dbReference>
<sequence length="244" mass="26617">MSLIRMIKVDSLPLNCSGKLDRPLLSSAEFFHEATKDIAPRVRQAPSNSQEEAVEDSLFDLGGHSLMATAVITAIRRELGTNLSMASFFRHPTVKASPVELLKQTVFFNSDHPGPTLFMFPETTGFGGVYSSAVGSIDAKIVAFGDEGWGNAGNDSNDTIESIGKTLVQKILQKQSTGPFWLAGALVDISPVTSWPPYNSPVLACRPHTTGMPPTEPMDVRLLRVYWQPANVRWGCIWCALNPI</sequence>
<dbReference type="Gene3D" id="3.40.50.1820">
    <property type="entry name" value="alpha/beta hydrolase"/>
    <property type="match status" value="1"/>
</dbReference>
<dbReference type="PANTHER" id="PTHR44845:SF6">
    <property type="entry name" value="BETA-ALANINE-ACTIVATING ENZYME"/>
    <property type="match status" value="1"/>
</dbReference>
<dbReference type="HOGENOM" id="CLU_1138609_0_0_1"/>
<dbReference type="AlphaFoldDB" id="A0A0C9TK01"/>
<dbReference type="PANTHER" id="PTHR44845">
    <property type="entry name" value="CARRIER DOMAIN-CONTAINING PROTEIN"/>
    <property type="match status" value="1"/>
</dbReference>
<keyword evidence="2" id="KW-0597">Phosphoprotein</keyword>
<evidence type="ECO:0000256" key="1">
    <source>
        <dbReference type="ARBA" id="ARBA00022450"/>
    </source>
</evidence>
<dbReference type="GO" id="GO:0031177">
    <property type="term" value="F:phosphopantetheine binding"/>
    <property type="evidence" value="ECO:0007669"/>
    <property type="project" value="InterPro"/>
</dbReference>
<dbReference type="EMBL" id="KN837270">
    <property type="protein sequence ID" value="KIJ30033.1"/>
    <property type="molecule type" value="Genomic_DNA"/>
</dbReference>
<evidence type="ECO:0000256" key="2">
    <source>
        <dbReference type="ARBA" id="ARBA00022553"/>
    </source>
</evidence>
<evidence type="ECO:0000313" key="4">
    <source>
        <dbReference type="EMBL" id="KIJ30033.1"/>
    </source>
</evidence>
<dbReference type="Pfam" id="PF00550">
    <property type="entry name" value="PP-binding"/>
    <property type="match status" value="1"/>
</dbReference>
<dbReference type="PROSITE" id="PS50075">
    <property type="entry name" value="CARRIER"/>
    <property type="match status" value="1"/>
</dbReference>
<dbReference type="InterPro" id="IPR020806">
    <property type="entry name" value="PKS_PP-bd"/>
</dbReference>
<protein>
    <recommendedName>
        <fullName evidence="3">Carrier domain-containing protein</fullName>
    </recommendedName>
</protein>
<gene>
    <name evidence="4" type="ORF">M422DRAFT_268494</name>
</gene>
<dbReference type="Proteomes" id="UP000054279">
    <property type="component" value="Unassembled WGS sequence"/>
</dbReference>
<evidence type="ECO:0000259" key="3">
    <source>
        <dbReference type="PROSITE" id="PS50075"/>
    </source>
</evidence>